<evidence type="ECO:0000256" key="2">
    <source>
        <dbReference type="ARBA" id="ARBA00022452"/>
    </source>
</evidence>
<evidence type="ECO:0000256" key="5">
    <source>
        <dbReference type="ARBA" id="ARBA00023136"/>
    </source>
</evidence>
<evidence type="ECO:0000313" key="7">
    <source>
        <dbReference type="EMBL" id="SHO81204.1"/>
    </source>
</evidence>
<evidence type="ECO:0000256" key="1">
    <source>
        <dbReference type="ARBA" id="ARBA00004571"/>
    </source>
</evidence>
<keyword evidence="3" id="KW-0812">Transmembrane</keyword>
<dbReference type="PANTHER" id="PTHR35093">
    <property type="entry name" value="OUTER MEMBRANE PROTEIN NMB0088-RELATED"/>
    <property type="match status" value="1"/>
</dbReference>
<dbReference type="Gene3D" id="2.40.160.60">
    <property type="entry name" value="Outer membrane protein transport protein (OMPP1/FadL/TodX)"/>
    <property type="match status" value="1"/>
</dbReference>
<name>A0A1W1EK13_9ZZZZ</name>
<organism evidence="7">
    <name type="scientific">hydrothermal vent metagenome</name>
    <dbReference type="NCBI Taxonomy" id="652676"/>
    <lineage>
        <taxon>unclassified sequences</taxon>
        <taxon>metagenomes</taxon>
        <taxon>ecological metagenomes</taxon>
    </lineage>
</organism>
<dbReference type="PANTHER" id="PTHR35093:SF8">
    <property type="entry name" value="OUTER MEMBRANE PROTEIN NMB0088-RELATED"/>
    <property type="match status" value="1"/>
</dbReference>
<evidence type="ECO:0000256" key="6">
    <source>
        <dbReference type="ARBA" id="ARBA00023237"/>
    </source>
</evidence>
<comment type="subcellular location">
    <subcellularLocation>
        <location evidence="1">Cell outer membrane</location>
        <topology evidence="1">Multi-pass membrane protein</topology>
    </subcellularLocation>
</comment>
<dbReference type="EMBL" id="FRYL01000031">
    <property type="protein sequence ID" value="SHO81204.1"/>
    <property type="molecule type" value="Genomic_DNA"/>
</dbReference>
<keyword evidence="2" id="KW-1134">Transmembrane beta strand</keyword>
<dbReference type="Pfam" id="PF03349">
    <property type="entry name" value="Toluene_X"/>
    <property type="match status" value="1"/>
</dbReference>
<dbReference type="InterPro" id="IPR005017">
    <property type="entry name" value="OMPP1/FadL/TodX"/>
</dbReference>
<accession>A0A1W1EK13</accession>
<dbReference type="GO" id="GO:0015483">
    <property type="term" value="F:long-chain fatty acid transporting porin activity"/>
    <property type="evidence" value="ECO:0007669"/>
    <property type="project" value="TreeGrafter"/>
</dbReference>
<dbReference type="SUPFAM" id="SSF56935">
    <property type="entry name" value="Porins"/>
    <property type="match status" value="1"/>
</dbReference>
<proteinExistence type="predicted"/>
<keyword evidence="4" id="KW-0732">Signal</keyword>
<protein>
    <submittedName>
        <fullName evidence="7">Long-chain fatty acid transport protein</fullName>
    </submittedName>
</protein>
<dbReference type="GO" id="GO:0009279">
    <property type="term" value="C:cell outer membrane"/>
    <property type="evidence" value="ECO:0007669"/>
    <property type="project" value="UniProtKB-SubCell"/>
</dbReference>
<reference evidence="7" key="1">
    <citation type="submission" date="2016-10" db="EMBL/GenBank/DDBJ databases">
        <authorList>
            <person name="de Groot N.N."/>
        </authorList>
    </citation>
    <scope>NUCLEOTIDE SEQUENCE</scope>
</reference>
<keyword evidence="6" id="KW-0998">Cell outer membrane</keyword>
<evidence type="ECO:0000256" key="4">
    <source>
        <dbReference type="ARBA" id="ARBA00022729"/>
    </source>
</evidence>
<dbReference type="AlphaFoldDB" id="A0A1W1EK13"/>
<evidence type="ECO:0000256" key="3">
    <source>
        <dbReference type="ARBA" id="ARBA00022692"/>
    </source>
</evidence>
<keyword evidence="5" id="KW-0472">Membrane</keyword>
<gene>
    <name evidence="7" type="ORF">MNB_SV-15-1588</name>
</gene>
<sequence>MKKVLTLSLITVSLNAGGYKIPEQSLNSMALGGASVAYTVGADSAYFNPANMSFLKNSNFVESGITVAHLPSNNFSGFQALSPINILPSINSSEVENIPIPFFHFVSKEYNDFRFGLSLSVPGGLTKRWENGVQKLFAQEFGLKIVELNPSFSYKVNDKFSIGGGLRIIYSEGIVKSDGFDIGKPIARDMQGDTIEFGYNLALSYRPLDDLNLAITYRSNVDLKEEGDAKLSLSNLSSIHNSSVSVPLPASLNLAISKELNKNFVIEFNYERTYWSEYKELDFNYDTPIFALLKAPFDNPKAKNWKDTNTYRVGVSWQLTNDITLMGAYAYDETPVPIANLNYELPDSNAHIFSGGIRVKYNEQLSYGFAVLYDKKDDISIKAGENANGIIGDFSDGGAILTTFGISYEF</sequence>